<dbReference type="InterPro" id="IPR003593">
    <property type="entry name" value="AAA+_ATPase"/>
</dbReference>
<keyword evidence="8" id="KW-1185">Reference proteome</keyword>
<evidence type="ECO:0000313" key="8">
    <source>
        <dbReference type="Proteomes" id="UP001232156"/>
    </source>
</evidence>
<dbReference type="EMBL" id="JAUZQE010000029">
    <property type="protein sequence ID" value="MDR4126588.1"/>
    <property type="molecule type" value="Genomic_DNA"/>
</dbReference>
<dbReference type="GO" id="GO:0005524">
    <property type="term" value="F:ATP binding"/>
    <property type="evidence" value="ECO:0007669"/>
    <property type="project" value="UniProtKB-KW"/>
</dbReference>
<dbReference type="SMART" id="SM00382">
    <property type="entry name" value="AAA"/>
    <property type="match status" value="1"/>
</dbReference>
<dbReference type="Gene3D" id="3.40.50.300">
    <property type="entry name" value="P-loop containing nucleotide triphosphate hydrolases"/>
    <property type="match status" value="1"/>
</dbReference>
<keyword evidence="5 7" id="KW-0067">ATP-binding</keyword>
<dbReference type="Pfam" id="PF00005">
    <property type="entry name" value="ABC_tran"/>
    <property type="match status" value="1"/>
</dbReference>
<organism evidence="7 8">
    <name type="scientific">Yanghanlia caeni</name>
    <dbReference type="NCBI Taxonomy" id="3064283"/>
    <lineage>
        <taxon>Bacteria</taxon>
        <taxon>Pseudomonadati</taxon>
        <taxon>Pseudomonadota</taxon>
        <taxon>Betaproteobacteria</taxon>
        <taxon>Burkholderiales</taxon>
        <taxon>Alcaligenaceae</taxon>
        <taxon>Yanghanlia</taxon>
    </lineage>
</organism>
<dbReference type="InterPro" id="IPR050166">
    <property type="entry name" value="ABC_transporter_ATP-bind"/>
</dbReference>
<evidence type="ECO:0000256" key="4">
    <source>
        <dbReference type="ARBA" id="ARBA00022741"/>
    </source>
</evidence>
<dbReference type="InterPro" id="IPR027417">
    <property type="entry name" value="P-loop_NTPase"/>
</dbReference>
<gene>
    <name evidence="7" type="ORF">Q8947_11415</name>
</gene>
<dbReference type="CDD" id="cd03293">
    <property type="entry name" value="ABC_NrtD_SsuB_transporters"/>
    <property type="match status" value="1"/>
</dbReference>
<dbReference type="RefSeq" id="WP_165278874.1">
    <property type="nucleotide sequence ID" value="NZ_JAUZQE010000029.1"/>
</dbReference>
<comment type="similarity">
    <text evidence="1">Belongs to the ABC transporter superfamily.</text>
</comment>
<sequence length="267" mass="29694">MKFSFQNIQKSFGDLRVIEEFSRDIDHGELVALVGPSGCGKSTLLHMAAGLERASGGQVLADGRAVRGPHPERMLMFQENALYPWLTLEQNVAMALELQRTDRRKARDLARQWLAKVQLAGFEDYFPAQVSGGMRQRAALARAFISQPKALLLDEPFGALDALTRMTLQDALRELIREASPTVLLVTHDVDEALFLADRILVFSRRPATVLREFNLAHHEKTHDLSEFAPMRREILGLLGIRADHSAEAASGDDTDSIIHSTEEIAA</sequence>
<feature type="domain" description="ABC transporter" evidence="6">
    <location>
        <begin position="3"/>
        <end position="230"/>
    </location>
</feature>
<keyword evidence="3" id="KW-1003">Cell membrane</keyword>
<dbReference type="SUPFAM" id="SSF52540">
    <property type="entry name" value="P-loop containing nucleoside triphosphate hydrolases"/>
    <property type="match status" value="1"/>
</dbReference>
<accession>A0ABU1D827</accession>
<dbReference type="PANTHER" id="PTHR42788:SF13">
    <property type="entry name" value="ALIPHATIC SULFONATES IMPORT ATP-BINDING PROTEIN SSUB"/>
    <property type="match status" value="1"/>
</dbReference>
<evidence type="ECO:0000256" key="1">
    <source>
        <dbReference type="ARBA" id="ARBA00005417"/>
    </source>
</evidence>
<dbReference type="PROSITE" id="PS50893">
    <property type="entry name" value="ABC_TRANSPORTER_2"/>
    <property type="match status" value="1"/>
</dbReference>
<evidence type="ECO:0000256" key="3">
    <source>
        <dbReference type="ARBA" id="ARBA00022475"/>
    </source>
</evidence>
<evidence type="ECO:0000256" key="2">
    <source>
        <dbReference type="ARBA" id="ARBA00022448"/>
    </source>
</evidence>
<dbReference type="Proteomes" id="UP001232156">
    <property type="component" value="Unassembled WGS sequence"/>
</dbReference>
<dbReference type="InterPro" id="IPR003439">
    <property type="entry name" value="ABC_transporter-like_ATP-bd"/>
</dbReference>
<dbReference type="PANTHER" id="PTHR42788">
    <property type="entry name" value="TAURINE IMPORT ATP-BINDING PROTEIN-RELATED"/>
    <property type="match status" value="1"/>
</dbReference>
<dbReference type="PROSITE" id="PS00211">
    <property type="entry name" value="ABC_TRANSPORTER_1"/>
    <property type="match status" value="1"/>
</dbReference>
<dbReference type="InterPro" id="IPR017871">
    <property type="entry name" value="ABC_transporter-like_CS"/>
</dbReference>
<evidence type="ECO:0000313" key="7">
    <source>
        <dbReference type="EMBL" id="MDR4126588.1"/>
    </source>
</evidence>
<evidence type="ECO:0000259" key="6">
    <source>
        <dbReference type="PROSITE" id="PS50893"/>
    </source>
</evidence>
<protein>
    <submittedName>
        <fullName evidence="7">ABC transporter ATP-binding protein</fullName>
    </submittedName>
</protein>
<name>A0ABU1D827_9BURK</name>
<proteinExistence type="inferred from homology"/>
<evidence type="ECO:0000256" key="5">
    <source>
        <dbReference type="ARBA" id="ARBA00022840"/>
    </source>
</evidence>
<keyword evidence="3" id="KW-0472">Membrane</keyword>
<comment type="caution">
    <text evidence="7">The sequence shown here is derived from an EMBL/GenBank/DDBJ whole genome shotgun (WGS) entry which is preliminary data.</text>
</comment>
<reference evidence="7 8" key="1">
    <citation type="submission" date="2023-08" db="EMBL/GenBank/DDBJ databases">
        <title>Alcaligenaceae gen. nov., a novel taxon isolated from the sludge of Yixing Pesticide Factory.</title>
        <authorList>
            <person name="Ruan L."/>
        </authorList>
    </citation>
    <scope>NUCLEOTIDE SEQUENCE [LARGE SCALE GENOMIC DNA]</scope>
    <source>
        <strain evidence="7 8">LG-2</strain>
    </source>
</reference>
<keyword evidence="2" id="KW-0813">Transport</keyword>
<keyword evidence="4" id="KW-0547">Nucleotide-binding</keyword>